<dbReference type="PANTHER" id="PTHR42802:SF1">
    <property type="entry name" value="L-ORNITHINE N(5)-MONOOXYGENASE"/>
    <property type="match status" value="1"/>
</dbReference>
<dbReference type="Pfam" id="PF13434">
    <property type="entry name" value="Lys_Orn_oxgnase"/>
    <property type="match status" value="1"/>
</dbReference>
<evidence type="ECO:0000256" key="7">
    <source>
        <dbReference type="ARBA" id="ARBA00023002"/>
    </source>
</evidence>
<comment type="caution">
    <text evidence="8">The sequence shown here is derived from an EMBL/GenBank/DDBJ whole genome shotgun (WGS) entry which is preliminary data.</text>
</comment>
<reference evidence="8" key="1">
    <citation type="submission" date="2019-03" db="EMBL/GenBank/DDBJ databases">
        <authorList>
            <person name="Ashton P.M."/>
            <person name="Dallman T."/>
            <person name="Nair S."/>
            <person name="De Pinna E."/>
            <person name="Peters T."/>
            <person name="Grant K."/>
        </authorList>
    </citation>
    <scope>NUCLEOTIDE SEQUENCE [LARGE SCALE GENOMIC DNA]</scope>
    <source>
        <strain evidence="8">271153</strain>
    </source>
</reference>
<evidence type="ECO:0000256" key="4">
    <source>
        <dbReference type="ARBA" id="ARBA00022630"/>
    </source>
</evidence>
<organism evidence="8">
    <name type="scientific">Salmonella newport</name>
    <dbReference type="NCBI Taxonomy" id="108619"/>
    <lineage>
        <taxon>Bacteria</taxon>
        <taxon>Pseudomonadati</taxon>
        <taxon>Pseudomonadota</taxon>
        <taxon>Gammaproteobacteria</taxon>
        <taxon>Enterobacterales</taxon>
        <taxon>Enterobacteriaceae</taxon>
        <taxon>Salmonella</taxon>
    </lineage>
</organism>
<evidence type="ECO:0000256" key="3">
    <source>
        <dbReference type="ARBA" id="ARBA00007588"/>
    </source>
</evidence>
<keyword evidence="4" id="KW-0285">Flavoprotein</keyword>
<evidence type="ECO:0000256" key="6">
    <source>
        <dbReference type="ARBA" id="ARBA00022857"/>
    </source>
</evidence>
<name>A0A5Y0RXX2_SALNE</name>
<comment type="similarity">
    <text evidence="3">Belongs to the lysine N(6)-hydroxylase/L-ornithine N(5)-oxygenase family.</text>
</comment>
<proteinExistence type="inferred from homology"/>
<comment type="cofactor">
    <cofactor evidence="1">
        <name>FAD</name>
        <dbReference type="ChEBI" id="CHEBI:57692"/>
    </cofactor>
</comment>
<comment type="pathway">
    <text evidence="2">Siderophore biosynthesis.</text>
</comment>
<sequence length="414" mass="48083">MIHKIVGVGAGPNNLSIFALTKKISREKFLILERNDSIKWHQGMMIDDATLQNNIAKDLVTLADPTSEYSILNYLHEKKRIYEFISNNNRFYRREYEDYLNWVAEKLNNVKYDENVYNIKDKDCYYEIITDKDVYKAYNVCVAVGRREYIPESFNDAVDNKIIFHSCNYLYKKETLKNKNILIVGGGQSAAEIFLDLIKGAYIPKSITWVTRRYNLLQINESCFDNYLYTPSYVSYFLNLDKKAKDFLLKSQQMTSDGINPETLEEIYKFLYKNKLMDRNKIEVNFYMSSEVIFENSTKYNVNVIVKSNITKSESAITVDATILCTGYVQNKTPDILKELNLSTSNYDGFIYQNDYSVKENKNGKIYLINAGVNHFGISDPNISLCAWRSSVIVNSIFGQEIYKTPQYMDSILC</sequence>
<dbReference type="SUPFAM" id="SSF51905">
    <property type="entry name" value="FAD/NAD(P)-binding domain"/>
    <property type="match status" value="2"/>
</dbReference>
<dbReference type="InterPro" id="IPR025700">
    <property type="entry name" value="Lys/Orn_oxygenase"/>
</dbReference>
<dbReference type="AlphaFoldDB" id="A0A5Y0RXX2"/>
<keyword evidence="5" id="KW-0274">FAD</keyword>
<dbReference type="GO" id="GO:0016491">
    <property type="term" value="F:oxidoreductase activity"/>
    <property type="evidence" value="ECO:0007669"/>
    <property type="project" value="UniProtKB-KW"/>
</dbReference>
<evidence type="ECO:0000256" key="1">
    <source>
        <dbReference type="ARBA" id="ARBA00001974"/>
    </source>
</evidence>
<dbReference type="PANTHER" id="PTHR42802">
    <property type="entry name" value="MONOOXYGENASE"/>
    <property type="match status" value="1"/>
</dbReference>
<protein>
    <recommendedName>
        <fullName evidence="9">SidA/IucD/PvdA family monooxygenase</fullName>
    </recommendedName>
</protein>
<evidence type="ECO:0000256" key="2">
    <source>
        <dbReference type="ARBA" id="ARBA00004924"/>
    </source>
</evidence>
<gene>
    <name evidence="8" type="ORF">E1A34_18210</name>
</gene>
<evidence type="ECO:0008006" key="9">
    <source>
        <dbReference type="Google" id="ProtNLM"/>
    </source>
</evidence>
<keyword evidence="7" id="KW-0560">Oxidoreductase</keyword>
<evidence type="ECO:0000256" key="5">
    <source>
        <dbReference type="ARBA" id="ARBA00022827"/>
    </source>
</evidence>
<keyword evidence="6" id="KW-0521">NADP</keyword>
<dbReference type="Proteomes" id="UP000839827">
    <property type="component" value="Unassembled WGS sequence"/>
</dbReference>
<accession>A0A5Y0RXX2</accession>
<evidence type="ECO:0000313" key="8">
    <source>
        <dbReference type="EMBL" id="ECB7107982.1"/>
    </source>
</evidence>
<dbReference type="Gene3D" id="3.50.50.60">
    <property type="entry name" value="FAD/NAD(P)-binding domain"/>
    <property type="match status" value="1"/>
</dbReference>
<dbReference type="InterPro" id="IPR036188">
    <property type="entry name" value="FAD/NAD-bd_sf"/>
</dbReference>
<dbReference type="EMBL" id="AAHYLK010000020">
    <property type="protein sequence ID" value="ECB7107982.1"/>
    <property type="molecule type" value="Genomic_DNA"/>
</dbReference>